<dbReference type="Pfam" id="PF12832">
    <property type="entry name" value="MFS_1_like"/>
    <property type="match status" value="1"/>
</dbReference>
<evidence type="ECO:0000313" key="9">
    <source>
        <dbReference type="EMBL" id="CAB3263798.1"/>
    </source>
</evidence>
<dbReference type="GO" id="GO:0016020">
    <property type="term" value="C:membrane"/>
    <property type="evidence" value="ECO:0007669"/>
    <property type="project" value="UniProtKB-SubCell"/>
</dbReference>
<feature type="compositionally biased region" description="Basic residues" evidence="6">
    <location>
        <begin position="773"/>
        <end position="784"/>
    </location>
</feature>
<evidence type="ECO:0000256" key="1">
    <source>
        <dbReference type="ARBA" id="ARBA00004141"/>
    </source>
</evidence>
<evidence type="ECO:0000256" key="3">
    <source>
        <dbReference type="ARBA" id="ARBA00022692"/>
    </source>
</evidence>
<feature type="transmembrane region" description="Helical" evidence="7">
    <location>
        <begin position="690"/>
        <end position="712"/>
    </location>
</feature>
<organism evidence="9">
    <name type="scientific">Phallusia mammillata</name>
    <dbReference type="NCBI Taxonomy" id="59560"/>
    <lineage>
        <taxon>Eukaryota</taxon>
        <taxon>Metazoa</taxon>
        <taxon>Chordata</taxon>
        <taxon>Tunicata</taxon>
        <taxon>Ascidiacea</taxon>
        <taxon>Phlebobranchia</taxon>
        <taxon>Ascidiidae</taxon>
        <taxon>Phallusia</taxon>
    </lineage>
</organism>
<gene>
    <name evidence="9" type="primary">Mfsd6</name>
</gene>
<dbReference type="PANTHER" id="PTHR16172">
    <property type="entry name" value="MAJOR FACILITATOR SUPERFAMILY DOMAIN-CONTAINING PROTEIN 6-LIKE"/>
    <property type="match status" value="1"/>
</dbReference>
<dbReference type="SUPFAM" id="SSF103473">
    <property type="entry name" value="MFS general substrate transporter"/>
    <property type="match status" value="2"/>
</dbReference>
<feature type="transmembrane region" description="Helical" evidence="7">
    <location>
        <begin position="47"/>
        <end position="69"/>
    </location>
</feature>
<name>A0A6F9DLD4_9ASCI</name>
<feature type="transmembrane region" description="Helical" evidence="7">
    <location>
        <begin position="606"/>
        <end position="625"/>
    </location>
</feature>
<comment type="subcellular location">
    <subcellularLocation>
        <location evidence="1">Membrane</location>
        <topology evidence="1">Multi-pass membrane protein</topology>
    </subcellularLocation>
</comment>
<dbReference type="AlphaFoldDB" id="A0A6F9DLD4"/>
<feature type="compositionally biased region" description="Polar residues" evidence="6">
    <location>
        <begin position="750"/>
        <end position="769"/>
    </location>
</feature>
<evidence type="ECO:0000256" key="5">
    <source>
        <dbReference type="ARBA" id="ARBA00023136"/>
    </source>
</evidence>
<evidence type="ECO:0000259" key="8">
    <source>
        <dbReference type="Pfam" id="PF12832"/>
    </source>
</evidence>
<dbReference type="InterPro" id="IPR024989">
    <property type="entry name" value="MFS_assoc_dom"/>
</dbReference>
<feature type="transmembrane region" description="Helical" evidence="7">
    <location>
        <begin position="429"/>
        <end position="451"/>
    </location>
</feature>
<dbReference type="Gene3D" id="1.20.1250.20">
    <property type="entry name" value="MFS general substrate transporter like domains"/>
    <property type="match status" value="2"/>
</dbReference>
<dbReference type="InterPro" id="IPR051717">
    <property type="entry name" value="MFS_MFSD6"/>
</dbReference>
<evidence type="ECO:0000256" key="6">
    <source>
        <dbReference type="SAM" id="MobiDB-lite"/>
    </source>
</evidence>
<protein>
    <submittedName>
        <fullName evidence="9">Major facilitator superfamily domain-containing protein 6-like protein A</fullName>
    </submittedName>
</protein>
<reference evidence="9" key="1">
    <citation type="submission" date="2020-04" db="EMBL/GenBank/DDBJ databases">
        <authorList>
            <person name="Neveu A P."/>
        </authorList>
    </citation>
    <scope>NUCLEOTIDE SEQUENCE</scope>
    <source>
        <tissue evidence="9">Whole embryo</tissue>
    </source>
</reference>
<evidence type="ECO:0000256" key="4">
    <source>
        <dbReference type="ARBA" id="ARBA00022989"/>
    </source>
</evidence>
<feature type="region of interest" description="Disordered" evidence="6">
    <location>
        <begin position="147"/>
        <end position="179"/>
    </location>
</feature>
<feature type="transmembrane region" description="Helical" evidence="7">
    <location>
        <begin position="517"/>
        <end position="537"/>
    </location>
</feature>
<evidence type="ECO:0000256" key="7">
    <source>
        <dbReference type="SAM" id="Phobius"/>
    </source>
</evidence>
<feature type="transmembrane region" description="Helical" evidence="7">
    <location>
        <begin position="81"/>
        <end position="100"/>
    </location>
</feature>
<dbReference type="EMBL" id="LR787936">
    <property type="protein sequence ID" value="CAB3263798.1"/>
    <property type="molecule type" value="mRNA"/>
</dbReference>
<feature type="transmembrane region" description="Helical" evidence="7">
    <location>
        <begin position="661"/>
        <end position="684"/>
    </location>
</feature>
<feature type="transmembrane region" description="Helical" evidence="7">
    <location>
        <begin position="580"/>
        <end position="600"/>
    </location>
</feature>
<keyword evidence="4 7" id="KW-1133">Transmembrane helix</keyword>
<feature type="transmembrane region" description="Helical" evidence="7">
    <location>
        <begin position="21"/>
        <end position="41"/>
    </location>
</feature>
<accession>A0A6F9DLD4</accession>
<feature type="domain" description="Major facilitator superfamily associated" evidence="8">
    <location>
        <begin position="20"/>
        <end position="627"/>
    </location>
</feature>
<keyword evidence="5 7" id="KW-0472">Membrane</keyword>
<feature type="transmembrane region" description="Helical" evidence="7">
    <location>
        <begin position="549"/>
        <end position="568"/>
    </location>
</feature>
<dbReference type="InterPro" id="IPR036259">
    <property type="entry name" value="MFS_trans_sf"/>
</dbReference>
<comment type="similarity">
    <text evidence="2">Belongs to the major facilitator superfamily. MFSD6 family.</text>
</comment>
<keyword evidence="3 7" id="KW-0812">Transmembrane</keyword>
<evidence type="ECO:0000256" key="2">
    <source>
        <dbReference type="ARBA" id="ARBA00005241"/>
    </source>
</evidence>
<proteinExistence type="evidence at transcript level"/>
<feature type="region of interest" description="Disordered" evidence="6">
    <location>
        <begin position="750"/>
        <end position="802"/>
    </location>
</feature>
<sequence length="816" mass="90444">MGQFSRQIQWNVTRSVAVASLFYLIYHGAKACLFPFITLYYRELGLTATQTGIICGSKALIWYFAAPIWMVMAKRIQKTRIILCFALLAAIACNLSITLIPTSNPNAFKECITAAPTDGTQTIDFPVSVLAGNTTIATTLSTTTNPISDTTSKQATVTSSTTSSPMKSTSPSQKSTETTTQMTTYKLAVLLTPRVAKDLLTFEGNIVDLLQTYNETKNLPSWKQKIIAQKLQVLLEVDKPEKENVATTISTTTTTIKFTTTHSASSTQTTASLMDTVRLLAQELKTVYLQQRVENPSLTPKKFIETYGKTYSLSAAAKKVLATALKDEILKDSIQKRSILDNSIDGSLENGTNVVNGSIGTNSSITTTVIFIKDSIVNKVTENVSTFLWILLIVATGELMASPIELLTDSSLYELLDELDSLNRYGKHRTWAMLGTLICGISVSLLVYFSPCLINGNMSRFHIHFYAFASLAGLAFAMAPFFPSYTARSAHAQMRKISCIMCPTCSSVTCTDCRHTLLIITVFIVGISQAAVQEFLFWEVQDMPGSSEIIYGAFVSAGALSSMLAAIFGRRLLTAIKPFIVGPVTLFFVAAQLFLFSILFTPWMIIPLQLLNILGHSLLWALVSYQTNMTMSASWNEDSGSIRRVNDIHVFARASQQRALYTAYICTYQGVAFAIGSIVSGIWYDLAGGSLIPVLRGFALIIVVWACLYMFYQCCCLPRRLHNKYSKLVADSDEDEDEIFDASTGKNSSWYTRTKTNGQYRNNNRQKGNSGLRIKKQKSKRYKSFKHEYSPTSSEDETEDRDWLAVAMKKEDSRML</sequence>
<dbReference type="PANTHER" id="PTHR16172:SF41">
    <property type="entry name" value="MAJOR FACILITATOR SUPERFAMILY DOMAIN-CONTAINING PROTEIN 6-LIKE"/>
    <property type="match status" value="1"/>
</dbReference>
<feature type="transmembrane region" description="Helical" evidence="7">
    <location>
        <begin position="463"/>
        <end position="486"/>
    </location>
</feature>